<keyword evidence="5" id="KW-0408">Iron</keyword>
<dbReference type="InterPro" id="IPR027469">
    <property type="entry name" value="Cation_efflux_TMD_sf"/>
</dbReference>
<feature type="transmembrane region" description="Helical" evidence="10">
    <location>
        <begin position="86"/>
        <end position="104"/>
    </location>
</feature>
<dbReference type="Proteomes" id="UP000032568">
    <property type="component" value="Chromosome"/>
</dbReference>
<evidence type="ECO:0000256" key="3">
    <source>
        <dbReference type="ARBA" id="ARBA00022448"/>
    </source>
</evidence>
<evidence type="ECO:0000313" key="13">
    <source>
        <dbReference type="EMBL" id="WDD99502.1"/>
    </source>
</evidence>
<dbReference type="InterPro" id="IPR036837">
    <property type="entry name" value="Cation_efflux_CTD_sf"/>
</dbReference>
<dbReference type="KEGG" id="tact:SG35_002125"/>
<dbReference type="NCBIfam" id="TIGR01297">
    <property type="entry name" value="CDF"/>
    <property type="match status" value="1"/>
</dbReference>
<evidence type="ECO:0000259" key="12">
    <source>
        <dbReference type="Pfam" id="PF16916"/>
    </source>
</evidence>
<dbReference type="PANTHER" id="PTHR43840">
    <property type="entry name" value="MITOCHONDRIAL METAL TRANSPORTER 1-RELATED"/>
    <property type="match status" value="1"/>
</dbReference>
<dbReference type="GO" id="GO:0015086">
    <property type="term" value="F:cadmium ion transmembrane transporter activity"/>
    <property type="evidence" value="ECO:0007669"/>
    <property type="project" value="TreeGrafter"/>
</dbReference>
<feature type="transmembrane region" description="Helical" evidence="10">
    <location>
        <begin position="187"/>
        <end position="208"/>
    </location>
</feature>
<keyword evidence="5" id="KW-0410">Iron transport</keyword>
<evidence type="ECO:0000313" key="14">
    <source>
        <dbReference type="Proteomes" id="UP000032568"/>
    </source>
</evidence>
<accession>A0AAF0C3E8</accession>
<feature type="transmembrane region" description="Helical" evidence="10">
    <location>
        <begin position="164"/>
        <end position="181"/>
    </location>
</feature>
<dbReference type="InterPro" id="IPR058533">
    <property type="entry name" value="Cation_efflux_TM"/>
</dbReference>
<dbReference type="Gene3D" id="1.20.1510.10">
    <property type="entry name" value="Cation efflux protein transmembrane domain"/>
    <property type="match status" value="1"/>
</dbReference>
<dbReference type="Pfam" id="PF01545">
    <property type="entry name" value="Cation_efflux"/>
    <property type="match status" value="1"/>
</dbReference>
<dbReference type="SUPFAM" id="SSF160240">
    <property type="entry name" value="Cation efflux protein cytoplasmic domain-like"/>
    <property type="match status" value="1"/>
</dbReference>
<proteinExistence type="inferred from homology"/>
<evidence type="ECO:0000256" key="4">
    <source>
        <dbReference type="ARBA" id="ARBA00022475"/>
    </source>
</evidence>
<evidence type="ECO:0000256" key="1">
    <source>
        <dbReference type="ARBA" id="ARBA00004651"/>
    </source>
</evidence>
<feature type="transmembrane region" description="Helical" evidence="10">
    <location>
        <begin position="12"/>
        <end position="36"/>
    </location>
</feature>
<dbReference type="Pfam" id="PF16916">
    <property type="entry name" value="ZT_dimer"/>
    <property type="match status" value="1"/>
</dbReference>
<keyword evidence="7" id="KW-0862">Zinc</keyword>
<keyword evidence="8 10" id="KW-1133">Transmembrane helix</keyword>
<sequence>MNRVAETADNYAFWVRLAAIASSGTAVLLVVIKLYAWFATDASAMLASATDSMLDLFASVMNIIILRFALAPADKEHKFGHGKAESLAGLVQAAFVLGSALLLLFNGVGRLLNPQPVVNADIGIWVTVITIVLTLLLVAFQQYVIRLTRSVVISADALHYKSDLLLNVGVLVALFLSQGIWLMADGLFTIGVGCYLMWGAGQIIWVSIHHLMDHELEDEDLAQIKAIVLNHDGALGMHELRTRQSGNTRFIQFHLELDDNLSLLEAHGIGEEIELKINKALAPCEVFIHHDPTSVVQKELARDEARVD</sequence>
<reference evidence="13 14" key="1">
    <citation type="journal article" date="2015" name="Genome Announc.">
        <title>Draft Genome Sequences of Marine Isolates of Thalassomonas viridans and Thalassomonas actiniarum.</title>
        <authorList>
            <person name="Olonade I."/>
            <person name="van Zyl L.J."/>
            <person name="Trindade M."/>
        </authorList>
    </citation>
    <scope>NUCLEOTIDE SEQUENCE [LARGE SCALE GENOMIC DNA]</scope>
    <source>
        <strain evidence="13 14">A5K-106</strain>
    </source>
</reference>
<keyword evidence="7" id="KW-0864">Zinc transport</keyword>
<evidence type="ECO:0000256" key="8">
    <source>
        <dbReference type="ARBA" id="ARBA00022989"/>
    </source>
</evidence>
<organism evidence="13 14">
    <name type="scientific">Thalassomonas actiniarum</name>
    <dbReference type="NCBI Taxonomy" id="485447"/>
    <lineage>
        <taxon>Bacteria</taxon>
        <taxon>Pseudomonadati</taxon>
        <taxon>Pseudomonadota</taxon>
        <taxon>Gammaproteobacteria</taxon>
        <taxon>Alteromonadales</taxon>
        <taxon>Colwelliaceae</taxon>
        <taxon>Thalassomonas</taxon>
    </lineage>
</organism>
<feature type="domain" description="Cation efflux protein cytoplasmic" evidence="12">
    <location>
        <begin position="216"/>
        <end position="292"/>
    </location>
</feature>
<gene>
    <name evidence="13" type="ORF">SG35_002125</name>
</gene>
<dbReference type="InterPro" id="IPR002524">
    <property type="entry name" value="Cation_efflux"/>
</dbReference>
<evidence type="ECO:0000256" key="5">
    <source>
        <dbReference type="ARBA" id="ARBA00022496"/>
    </source>
</evidence>
<keyword evidence="4" id="KW-1003">Cell membrane</keyword>
<dbReference type="GO" id="GO:0006882">
    <property type="term" value="P:intracellular zinc ion homeostasis"/>
    <property type="evidence" value="ECO:0007669"/>
    <property type="project" value="TreeGrafter"/>
</dbReference>
<dbReference type="InterPro" id="IPR027470">
    <property type="entry name" value="Cation_efflux_CTD"/>
</dbReference>
<dbReference type="GO" id="GO:0015093">
    <property type="term" value="F:ferrous iron transmembrane transporter activity"/>
    <property type="evidence" value="ECO:0007669"/>
    <property type="project" value="TreeGrafter"/>
</dbReference>
<dbReference type="AlphaFoldDB" id="A0AAF0C3E8"/>
<reference evidence="13 14" key="2">
    <citation type="journal article" date="2022" name="Mar. Drugs">
        <title>Bioassay-Guided Fractionation Leads to the Detection of Cholic Acid Generated by the Rare Thalassomonas sp.</title>
        <authorList>
            <person name="Pheiffer F."/>
            <person name="Schneider Y.K."/>
            <person name="Hansen E.H."/>
            <person name="Andersen J.H."/>
            <person name="Isaksson J."/>
            <person name="Busche T."/>
            <person name="R C."/>
            <person name="Kalinowski J."/>
            <person name="Zyl L.V."/>
            <person name="Trindade M."/>
        </authorList>
    </citation>
    <scope>NUCLEOTIDE SEQUENCE [LARGE SCALE GENOMIC DNA]</scope>
    <source>
        <strain evidence="13 14">A5K-106</strain>
    </source>
</reference>
<keyword evidence="14" id="KW-1185">Reference proteome</keyword>
<dbReference type="InterPro" id="IPR050291">
    <property type="entry name" value="CDF_Transporter"/>
</dbReference>
<evidence type="ECO:0000259" key="11">
    <source>
        <dbReference type="Pfam" id="PF01545"/>
    </source>
</evidence>
<dbReference type="PANTHER" id="PTHR43840:SF41">
    <property type="entry name" value="CATION-EFFLUX PUMP FIEF"/>
    <property type="match status" value="1"/>
</dbReference>
<dbReference type="Gene3D" id="3.30.70.1350">
    <property type="entry name" value="Cation efflux protein, cytoplasmic domain"/>
    <property type="match status" value="1"/>
</dbReference>
<keyword evidence="7" id="KW-0406">Ion transport</keyword>
<evidence type="ECO:0000256" key="10">
    <source>
        <dbReference type="SAM" id="Phobius"/>
    </source>
</evidence>
<evidence type="ECO:0000256" key="9">
    <source>
        <dbReference type="ARBA" id="ARBA00023136"/>
    </source>
</evidence>
<feature type="transmembrane region" description="Helical" evidence="10">
    <location>
        <begin position="124"/>
        <end position="144"/>
    </location>
</feature>
<feature type="domain" description="Cation efflux protein transmembrane" evidence="11">
    <location>
        <begin position="20"/>
        <end position="212"/>
    </location>
</feature>
<evidence type="ECO:0000256" key="7">
    <source>
        <dbReference type="ARBA" id="ARBA00022906"/>
    </source>
</evidence>
<dbReference type="SUPFAM" id="SSF161111">
    <property type="entry name" value="Cation efflux protein transmembrane domain-like"/>
    <property type="match status" value="1"/>
</dbReference>
<evidence type="ECO:0000256" key="6">
    <source>
        <dbReference type="ARBA" id="ARBA00022692"/>
    </source>
</evidence>
<dbReference type="GO" id="GO:0015341">
    <property type="term" value="F:zinc efflux antiporter activity"/>
    <property type="evidence" value="ECO:0007669"/>
    <property type="project" value="TreeGrafter"/>
</dbReference>
<protein>
    <submittedName>
        <fullName evidence="13">Cation diffusion facilitator family transporter</fullName>
    </submittedName>
</protein>
<comment type="similarity">
    <text evidence="2">Belongs to the cation diffusion facilitator (CDF) transporter (TC 2.A.4) family. FieF subfamily.</text>
</comment>
<evidence type="ECO:0000256" key="2">
    <source>
        <dbReference type="ARBA" id="ARBA00010212"/>
    </source>
</evidence>
<dbReference type="GO" id="GO:0005886">
    <property type="term" value="C:plasma membrane"/>
    <property type="evidence" value="ECO:0007669"/>
    <property type="project" value="UniProtKB-SubCell"/>
</dbReference>
<dbReference type="RefSeq" id="WP_044833814.1">
    <property type="nucleotide sequence ID" value="NZ_CP059735.1"/>
</dbReference>
<keyword evidence="9 10" id="KW-0472">Membrane</keyword>
<comment type="subcellular location">
    <subcellularLocation>
        <location evidence="1">Cell membrane</location>
        <topology evidence="1">Multi-pass membrane protein</topology>
    </subcellularLocation>
</comment>
<keyword evidence="3" id="KW-0813">Transport</keyword>
<dbReference type="FunFam" id="3.30.70.1350:FF:000002">
    <property type="entry name" value="Ferrous-iron efflux pump FieF"/>
    <property type="match status" value="1"/>
</dbReference>
<dbReference type="EMBL" id="CP059735">
    <property type="protein sequence ID" value="WDD99502.1"/>
    <property type="molecule type" value="Genomic_DNA"/>
</dbReference>
<keyword evidence="6 10" id="KW-0812">Transmembrane</keyword>
<name>A0AAF0C3E8_9GAMM</name>